<evidence type="ECO:0000256" key="1">
    <source>
        <dbReference type="SAM" id="MobiDB-lite"/>
    </source>
</evidence>
<keyword evidence="2" id="KW-0812">Transmembrane</keyword>
<accession>A0A2N5ZLD2</accession>
<keyword evidence="2" id="KW-1133">Transmembrane helix</keyword>
<comment type="caution">
    <text evidence="5">The sequence shown here is derived from an EMBL/GenBank/DDBJ whole genome shotgun (WGS) entry which is preliminary data.</text>
</comment>
<evidence type="ECO:0000256" key="2">
    <source>
        <dbReference type="SAM" id="Phobius"/>
    </source>
</evidence>
<keyword evidence="2" id="KW-0472">Membrane</keyword>
<sequence>MMNFKKYTSWNILIAVFFLAAAGFVYFYNGILNSLSLSLIIIAGIFLISWLLYNTDLLMESVRGRGMKYSSNAILFSLTIFAIIYSVNYIIYQNNREFDLTENKQYSLSSQTKKILGSLNENTEDVQVIAFFTPENVAGENDFKDMMERYKIYSKKISYRTVNPYKDPLLTKKYDVVIAPTIVFQYKENEKRVNEISEKEFTNAIKEVAFGKKKTIYFITGHGEKGFDKDDPRSLVYASKVLREDNYNVYELNLPLDRKIPENTDLLIIASPKQEYFDYEKKMLKDYIENSGKVIFMLDPDSYLFADLLKDYNIEPQKAMVIDYDDRSQRQGLGKEMPVIASYNDHGITKDFNVACVFNMAIPILVDNMNNREYRALILAESGIYSWGERDIDSLIEGKKATIKKDEDDLAAPLGMAVISESYKTNKDKNKKDTSEVAANNEQEEEPVIDNRRGKVLVLGDSDFITPNFFHLSGNGDFFMNCVNYMTGNEQFIAIRAKKVLSQPLAMTEGQTKTLLYLYFLIMPAIPIIFWIIINIRRRKRDE</sequence>
<feature type="region of interest" description="Disordered" evidence="1">
    <location>
        <begin position="425"/>
        <end position="445"/>
    </location>
</feature>
<evidence type="ECO:0000313" key="5">
    <source>
        <dbReference type="EMBL" id="PLX19431.1"/>
    </source>
</evidence>
<feature type="transmembrane region" description="Helical" evidence="2">
    <location>
        <begin position="516"/>
        <end position="534"/>
    </location>
</feature>
<dbReference type="Proteomes" id="UP000234857">
    <property type="component" value="Unassembled WGS sequence"/>
</dbReference>
<reference evidence="5 6" key="1">
    <citation type="submission" date="2017-11" db="EMBL/GenBank/DDBJ databases">
        <title>Genome-resolved metagenomics identifies genetic mobility, metabolic interactions, and unexpected diversity in perchlorate-reducing communities.</title>
        <authorList>
            <person name="Barnum T.P."/>
            <person name="Figueroa I.A."/>
            <person name="Carlstrom C.I."/>
            <person name="Lucas L.N."/>
            <person name="Engelbrektson A.L."/>
            <person name="Coates J.D."/>
        </authorList>
    </citation>
    <scope>NUCLEOTIDE SEQUENCE [LARGE SCALE GENOMIC DNA]</scope>
    <source>
        <strain evidence="5">BM706</strain>
    </source>
</reference>
<dbReference type="AlphaFoldDB" id="A0A2N5ZLD2"/>
<evidence type="ECO:0000259" key="4">
    <source>
        <dbReference type="Pfam" id="PF23357"/>
    </source>
</evidence>
<evidence type="ECO:0000259" key="3">
    <source>
        <dbReference type="Pfam" id="PF09822"/>
    </source>
</evidence>
<evidence type="ECO:0000313" key="6">
    <source>
        <dbReference type="Proteomes" id="UP000234857"/>
    </source>
</evidence>
<feature type="transmembrane region" description="Helical" evidence="2">
    <location>
        <begin position="35"/>
        <end position="53"/>
    </location>
</feature>
<dbReference type="InterPro" id="IPR029062">
    <property type="entry name" value="Class_I_gatase-like"/>
</dbReference>
<feature type="transmembrane region" description="Helical" evidence="2">
    <location>
        <begin position="12"/>
        <end position="29"/>
    </location>
</feature>
<dbReference type="InterPro" id="IPR055396">
    <property type="entry name" value="DUF7088"/>
</dbReference>
<feature type="compositionally biased region" description="Basic and acidic residues" evidence="1">
    <location>
        <begin position="425"/>
        <end position="435"/>
    </location>
</feature>
<protein>
    <submittedName>
        <fullName evidence="5">Uncharacterized protein</fullName>
    </submittedName>
</protein>
<dbReference type="Pfam" id="PF09822">
    <property type="entry name" value="ABC_transp_aux"/>
    <property type="match status" value="1"/>
</dbReference>
<feature type="transmembrane region" description="Helical" evidence="2">
    <location>
        <begin position="73"/>
        <end position="92"/>
    </location>
</feature>
<feature type="domain" description="DUF7088" evidence="4">
    <location>
        <begin position="102"/>
        <end position="192"/>
    </location>
</feature>
<gene>
    <name evidence="5" type="ORF">C0601_01820</name>
</gene>
<name>A0A2N5ZLD2_MUIH1</name>
<feature type="domain" description="ABC-type uncharacterised transport system" evidence="3">
    <location>
        <begin position="213"/>
        <end position="482"/>
    </location>
</feature>
<dbReference type="Pfam" id="PF23357">
    <property type="entry name" value="DUF7088"/>
    <property type="match status" value="1"/>
</dbReference>
<dbReference type="SUPFAM" id="SSF52317">
    <property type="entry name" value="Class I glutamine amidotransferase-like"/>
    <property type="match status" value="1"/>
</dbReference>
<proteinExistence type="predicted"/>
<dbReference type="Gene3D" id="3.40.30.10">
    <property type="entry name" value="Glutaredoxin"/>
    <property type="match status" value="1"/>
</dbReference>
<dbReference type="EMBL" id="PKTG01000031">
    <property type="protein sequence ID" value="PLX19431.1"/>
    <property type="molecule type" value="Genomic_DNA"/>
</dbReference>
<dbReference type="InterPro" id="IPR019196">
    <property type="entry name" value="ABC_transp_unknown"/>
</dbReference>
<organism evidence="5 6">
    <name type="scientific">Muiribacterium halophilum</name>
    <dbReference type="NCBI Taxonomy" id="2053465"/>
    <lineage>
        <taxon>Bacteria</taxon>
        <taxon>Candidatus Muiribacteriota</taxon>
        <taxon>Candidatus Muiribacteriia</taxon>
        <taxon>Candidatus Muiribacteriales</taxon>
        <taxon>Candidatus Muiribacteriaceae</taxon>
        <taxon>Candidatus Muiribacterium</taxon>
    </lineage>
</organism>